<evidence type="ECO:0000313" key="2">
    <source>
        <dbReference type="WBParaSite" id="ALUE_0000061701-mRNA-1"/>
    </source>
</evidence>
<accession>A0A0M3HGH2</accession>
<name>A0A0M3HGH2_ASCLU</name>
<evidence type="ECO:0000313" key="1">
    <source>
        <dbReference type="Proteomes" id="UP000036681"/>
    </source>
</evidence>
<keyword evidence="1" id="KW-1185">Reference proteome</keyword>
<organism evidence="1 2">
    <name type="scientific">Ascaris lumbricoides</name>
    <name type="common">Giant roundworm</name>
    <dbReference type="NCBI Taxonomy" id="6252"/>
    <lineage>
        <taxon>Eukaryota</taxon>
        <taxon>Metazoa</taxon>
        <taxon>Ecdysozoa</taxon>
        <taxon>Nematoda</taxon>
        <taxon>Chromadorea</taxon>
        <taxon>Rhabditida</taxon>
        <taxon>Spirurina</taxon>
        <taxon>Ascaridomorpha</taxon>
        <taxon>Ascaridoidea</taxon>
        <taxon>Ascarididae</taxon>
        <taxon>Ascaris</taxon>
    </lineage>
</organism>
<dbReference type="AlphaFoldDB" id="A0A0M3HGH2"/>
<reference evidence="2" key="1">
    <citation type="submission" date="2017-02" db="UniProtKB">
        <authorList>
            <consortium name="WormBaseParasite"/>
        </authorList>
    </citation>
    <scope>IDENTIFICATION</scope>
</reference>
<dbReference type="Gene3D" id="3.65.10.20">
    <property type="entry name" value="RNA 3'-terminal phosphate cyclase domain"/>
    <property type="match status" value="1"/>
</dbReference>
<dbReference type="WBParaSite" id="ALUE_0000061701-mRNA-1">
    <property type="protein sequence ID" value="ALUE_0000061701-mRNA-1"/>
    <property type="gene ID" value="ALUE_0000061701"/>
</dbReference>
<dbReference type="InterPro" id="IPR037136">
    <property type="entry name" value="RNA3'_phos_cyclase_dom_sf"/>
</dbReference>
<dbReference type="Proteomes" id="UP000036681">
    <property type="component" value="Unplaced"/>
</dbReference>
<protein>
    <submittedName>
        <fullName evidence="2">Uncharacterized protein</fullName>
    </submittedName>
</protein>
<proteinExistence type="predicted"/>
<sequence>MLGYVCTGTRGYFYVTCVHALRNLRRIFEITFKIDEWKKTRKEGDDQRVGSENKAILTCIGVGFSNLNKIVL</sequence>